<dbReference type="AlphaFoldDB" id="A0ABD2CUL8"/>
<name>A0ABD2CUL8_VESMC</name>
<organism evidence="1 2">
    <name type="scientific">Vespula maculifrons</name>
    <name type="common">Eastern yellow jacket</name>
    <name type="synonym">Wasp</name>
    <dbReference type="NCBI Taxonomy" id="7453"/>
    <lineage>
        <taxon>Eukaryota</taxon>
        <taxon>Metazoa</taxon>
        <taxon>Ecdysozoa</taxon>
        <taxon>Arthropoda</taxon>
        <taxon>Hexapoda</taxon>
        <taxon>Insecta</taxon>
        <taxon>Pterygota</taxon>
        <taxon>Neoptera</taxon>
        <taxon>Endopterygota</taxon>
        <taxon>Hymenoptera</taxon>
        <taxon>Apocrita</taxon>
        <taxon>Aculeata</taxon>
        <taxon>Vespoidea</taxon>
        <taxon>Vespidae</taxon>
        <taxon>Vespinae</taxon>
        <taxon>Vespula</taxon>
    </lineage>
</organism>
<dbReference type="EMBL" id="JAYRBN010000032">
    <property type="protein sequence ID" value="KAL2748345.1"/>
    <property type="molecule type" value="Genomic_DNA"/>
</dbReference>
<reference evidence="1 2" key="1">
    <citation type="journal article" date="2024" name="Ann. Entomol. Soc. Am.">
        <title>Genomic analyses of the southern and eastern yellowjacket wasps (Hymenoptera: Vespidae) reveal evolutionary signatures of social life.</title>
        <authorList>
            <person name="Catto M.A."/>
            <person name="Caine P.B."/>
            <person name="Orr S.E."/>
            <person name="Hunt B.G."/>
            <person name="Goodisman M.A.D."/>
        </authorList>
    </citation>
    <scope>NUCLEOTIDE SEQUENCE [LARGE SCALE GENOMIC DNA]</scope>
    <source>
        <strain evidence="1">232</strain>
        <tissue evidence="1">Head and thorax</tissue>
    </source>
</reference>
<accession>A0ABD2CUL8</accession>
<dbReference type="Proteomes" id="UP001607303">
    <property type="component" value="Unassembled WGS sequence"/>
</dbReference>
<comment type="caution">
    <text evidence="1">The sequence shown here is derived from an EMBL/GenBank/DDBJ whole genome shotgun (WGS) entry which is preliminary data.</text>
</comment>
<evidence type="ECO:0000313" key="2">
    <source>
        <dbReference type="Proteomes" id="UP001607303"/>
    </source>
</evidence>
<proteinExistence type="predicted"/>
<protein>
    <submittedName>
        <fullName evidence="1">Uncharacterized protein</fullName>
    </submittedName>
</protein>
<evidence type="ECO:0000313" key="1">
    <source>
        <dbReference type="EMBL" id="KAL2748345.1"/>
    </source>
</evidence>
<keyword evidence="2" id="KW-1185">Reference proteome</keyword>
<gene>
    <name evidence="1" type="ORF">V1477_003630</name>
</gene>
<sequence length="160" mass="17989">MAQRQEGHWIARRKQFESLGSFYKLVLARARERTRPKRKRTMNLTLFKFGYMNDKDESRLIGSTGGTRAPNGTISILATKVTDLLGIPSNPRAEIRRSALGSHVRSVDARSSNLRDVYGLLKTCSTCLVSDLSFDLRHSQLALLSNQPLMPSASHENRSE</sequence>